<name>A0A553P1W5_TIGCA</name>
<dbReference type="EMBL" id="VCGU01000008">
    <property type="protein sequence ID" value="TRY71678.1"/>
    <property type="molecule type" value="Genomic_DNA"/>
</dbReference>
<reference evidence="3 4" key="1">
    <citation type="journal article" date="2018" name="Nat. Ecol. Evol.">
        <title>Genomic signatures of mitonuclear coevolution across populations of Tigriopus californicus.</title>
        <authorList>
            <person name="Barreto F.S."/>
            <person name="Watson E.T."/>
            <person name="Lima T.G."/>
            <person name="Willett C.S."/>
            <person name="Edmands S."/>
            <person name="Li W."/>
            <person name="Burton R.S."/>
        </authorList>
    </citation>
    <scope>NUCLEOTIDE SEQUENCE [LARGE SCALE GENOMIC DNA]</scope>
    <source>
        <strain evidence="3 4">San Diego</strain>
    </source>
</reference>
<keyword evidence="1" id="KW-0175">Coiled coil</keyword>
<evidence type="ECO:0000256" key="2">
    <source>
        <dbReference type="SAM" id="MobiDB-lite"/>
    </source>
</evidence>
<keyword evidence="4" id="KW-1185">Reference proteome</keyword>
<accession>A0A553P1W5</accession>
<gene>
    <name evidence="3" type="ORF">TCAL_16141</name>
</gene>
<dbReference type="AlphaFoldDB" id="A0A553P1W5"/>
<evidence type="ECO:0000313" key="4">
    <source>
        <dbReference type="Proteomes" id="UP000318571"/>
    </source>
</evidence>
<dbReference type="OMA" id="KQQHEMA"/>
<proteinExistence type="predicted"/>
<evidence type="ECO:0000256" key="1">
    <source>
        <dbReference type="SAM" id="Coils"/>
    </source>
</evidence>
<feature type="coiled-coil region" evidence="1">
    <location>
        <begin position="218"/>
        <end position="252"/>
    </location>
</feature>
<feature type="compositionally biased region" description="Polar residues" evidence="2">
    <location>
        <begin position="43"/>
        <end position="54"/>
    </location>
</feature>
<protein>
    <submittedName>
        <fullName evidence="3">Uncharacterized protein</fullName>
    </submittedName>
</protein>
<feature type="region of interest" description="Disordered" evidence="2">
    <location>
        <begin position="1"/>
        <end position="210"/>
    </location>
</feature>
<dbReference type="Proteomes" id="UP000318571">
    <property type="component" value="Chromosome 7"/>
</dbReference>
<evidence type="ECO:0000313" key="3">
    <source>
        <dbReference type="EMBL" id="TRY71678.1"/>
    </source>
</evidence>
<feature type="compositionally biased region" description="Basic and acidic residues" evidence="2">
    <location>
        <begin position="112"/>
        <end position="128"/>
    </location>
</feature>
<organism evidence="3 4">
    <name type="scientific">Tigriopus californicus</name>
    <name type="common">Marine copepod</name>
    <dbReference type="NCBI Taxonomy" id="6832"/>
    <lineage>
        <taxon>Eukaryota</taxon>
        <taxon>Metazoa</taxon>
        <taxon>Ecdysozoa</taxon>
        <taxon>Arthropoda</taxon>
        <taxon>Crustacea</taxon>
        <taxon>Multicrustacea</taxon>
        <taxon>Hexanauplia</taxon>
        <taxon>Copepoda</taxon>
        <taxon>Harpacticoida</taxon>
        <taxon>Harpacticidae</taxon>
        <taxon>Tigriopus</taxon>
    </lineage>
</organism>
<comment type="caution">
    <text evidence="3">The sequence shown here is derived from an EMBL/GenBank/DDBJ whole genome shotgun (WGS) entry which is preliminary data.</text>
</comment>
<feature type="compositionally biased region" description="Polar residues" evidence="2">
    <location>
        <begin position="162"/>
        <end position="210"/>
    </location>
</feature>
<sequence>MASSSVSQDDIDNDFELNSRRTRIRTARARQINPNNPPKEAVPSTNPSGATPSRQEAAPPVESSHLDHEHHHHHMHTQHYHHHHHLTHDDTSPKALPRSGPALSQGGASNQPKDKRPPKGHSARDSSPGRKCLQALPASIRSRPPRNKSPSDLEADDENDVDSLNQSSAATSSNNLETLSLNTKSGNGLGHTRTNSNTPVYRPTTPTGQFVDQHSDQIERVVEENRRLLSLMEEKDKKIHLLEYQIQELMKRS</sequence>
<feature type="compositionally biased region" description="Basic residues" evidence="2">
    <location>
        <begin position="70"/>
        <end position="86"/>
    </location>
</feature>